<dbReference type="EMBL" id="CP001804">
    <property type="protein sequence ID" value="ACY14925.1"/>
    <property type="molecule type" value="Genomic_DNA"/>
</dbReference>
<evidence type="ECO:0000313" key="3">
    <source>
        <dbReference type="Proteomes" id="UP000001880"/>
    </source>
</evidence>
<protein>
    <submittedName>
        <fullName evidence="2">Uncharacterized protein</fullName>
    </submittedName>
</protein>
<dbReference type="SUPFAM" id="SSF56935">
    <property type="entry name" value="Porins"/>
    <property type="match status" value="1"/>
</dbReference>
<organism evidence="2 3">
    <name type="scientific">Haliangium ochraceum (strain DSM 14365 / JCM 11303 / SMP-2)</name>
    <dbReference type="NCBI Taxonomy" id="502025"/>
    <lineage>
        <taxon>Bacteria</taxon>
        <taxon>Pseudomonadati</taxon>
        <taxon>Myxococcota</taxon>
        <taxon>Polyangia</taxon>
        <taxon>Haliangiales</taxon>
        <taxon>Kofleriaceae</taxon>
        <taxon>Haliangium</taxon>
    </lineage>
</organism>
<dbReference type="KEGG" id="hoh:Hoch_2388"/>
<dbReference type="STRING" id="502025.Hoch_2388"/>
<name>D0LJ78_HALO1</name>
<feature type="signal peptide" evidence="1">
    <location>
        <begin position="1"/>
        <end position="18"/>
    </location>
</feature>
<keyword evidence="3" id="KW-1185">Reference proteome</keyword>
<keyword evidence="1" id="KW-0732">Signal</keyword>
<evidence type="ECO:0000256" key="1">
    <source>
        <dbReference type="SAM" id="SignalP"/>
    </source>
</evidence>
<dbReference type="HOGENOM" id="CLU_639082_0_0_7"/>
<accession>D0LJ78</accession>
<evidence type="ECO:0000313" key="2">
    <source>
        <dbReference type="EMBL" id="ACY14925.1"/>
    </source>
</evidence>
<feature type="chain" id="PRO_5003010292" evidence="1">
    <location>
        <begin position="19"/>
        <end position="391"/>
    </location>
</feature>
<sequence>MAALIALALALGATKAAAQSAEPMQRDAVIDLYQGVGLSPGRLLGMGSVATALAEGSATTMRNAASPALKPSTETGYWYWDWHLDWLNYSGSTDHDNDGRFGGDTRDGNALFAAGVTLNYRAWALALSFLTNERLLFAEDDLAAGELRSRYGAIQLGLSGSFLADQLSLGVGVRASGADALQPDGAPLYQASGLSLHLGSVWRPADRNLRLGVAASLPMLGETERLSCTQPAACANYLVPRGVEVPWDLSVGVAWRRAPTRWNREVHSPWRDERYVLLTTEVIYIGRVVDGRAFDAFAAGEELVSGRRMRVSLRGGVEHEWLPGRLRVRAGSYWEPDRVDGVPGRVHVTAGADLRFLQFSFWGEPYRLRLSVNGDVAAHYRIFGLSAGFWH</sequence>
<dbReference type="Proteomes" id="UP000001880">
    <property type="component" value="Chromosome"/>
</dbReference>
<reference evidence="2 3" key="1">
    <citation type="journal article" date="2010" name="Stand. Genomic Sci.">
        <title>Complete genome sequence of Haliangium ochraceum type strain (SMP-2).</title>
        <authorList>
            <consortium name="US DOE Joint Genome Institute (JGI-PGF)"/>
            <person name="Ivanova N."/>
            <person name="Daum C."/>
            <person name="Lang E."/>
            <person name="Abt B."/>
            <person name="Kopitz M."/>
            <person name="Saunders E."/>
            <person name="Lapidus A."/>
            <person name="Lucas S."/>
            <person name="Glavina Del Rio T."/>
            <person name="Nolan M."/>
            <person name="Tice H."/>
            <person name="Copeland A."/>
            <person name="Cheng J.F."/>
            <person name="Chen F."/>
            <person name="Bruce D."/>
            <person name="Goodwin L."/>
            <person name="Pitluck S."/>
            <person name="Mavromatis K."/>
            <person name="Pati A."/>
            <person name="Mikhailova N."/>
            <person name="Chen A."/>
            <person name="Palaniappan K."/>
            <person name="Land M."/>
            <person name="Hauser L."/>
            <person name="Chang Y.J."/>
            <person name="Jeffries C.D."/>
            <person name="Detter J.C."/>
            <person name="Brettin T."/>
            <person name="Rohde M."/>
            <person name="Goker M."/>
            <person name="Bristow J."/>
            <person name="Markowitz V."/>
            <person name="Eisen J.A."/>
            <person name="Hugenholtz P."/>
            <person name="Kyrpides N.C."/>
            <person name="Klenk H.P."/>
        </authorList>
    </citation>
    <scope>NUCLEOTIDE SEQUENCE [LARGE SCALE GENOMIC DNA]</scope>
    <source>
        <strain evidence="3">DSM 14365 / CIP 107738 / JCM 11303 / AJ 13395 / SMP-2</strain>
    </source>
</reference>
<dbReference type="AlphaFoldDB" id="D0LJ78"/>
<proteinExistence type="predicted"/>
<gene>
    <name evidence="2" type="ordered locus">Hoch_2388</name>
</gene>
<dbReference type="eggNOG" id="ENOG5031R03">
    <property type="taxonomic scope" value="Bacteria"/>
</dbReference>